<evidence type="ECO:0000256" key="1">
    <source>
        <dbReference type="ARBA" id="ARBA00006586"/>
    </source>
</evidence>
<organism evidence="9 10">
    <name type="scientific">Natronocella acetinitrilica</name>
    <dbReference type="NCBI Taxonomy" id="414046"/>
    <lineage>
        <taxon>Bacteria</taxon>
        <taxon>Pseudomonadati</taxon>
        <taxon>Pseudomonadota</taxon>
        <taxon>Gammaproteobacteria</taxon>
        <taxon>Chromatiales</taxon>
        <taxon>Ectothiorhodospiraceae</taxon>
        <taxon>Natronocella</taxon>
    </lineage>
</organism>
<dbReference type="EC" id="3.5.1.11" evidence="9"/>
<comment type="similarity">
    <text evidence="1">Belongs to the peptidase S45 family.</text>
</comment>
<feature type="binding site" evidence="6">
    <location>
        <position position="320"/>
    </location>
    <ligand>
        <name>Ca(2+)</name>
        <dbReference type="ChEBI" id="CHEBI:29108"/>
    </ligand>
</feature>
<dbReference type="SUPFAM" id="SSF56235">
    <property type="entry name" value="N-terminal nucleophile aminohydrolases (Ntn hydrolases)"/>
    <property type="match status" value="1"/>
</dbReference>
<dbReference type="Proteomes" id="UP001205843">
    <property type="component" value="Unassembled WGS sequence"/>
</dbReference>
<comment type="caution">
    <text evidence="9">The sequence shown here is derived from an EMBL/GenBank/DDBJ whole genome shotgun (WGS) entry which is preliminary data.</text>
</comment>
<evidence type="ECO:0000256" key="5">
    <source>
        <dbReference type="PIRSR" id="PIRSR001227-1"/>
    </source>
</evidence>
<dbReference type="Pfam" id="PF01804">
    <property type="entry name" value="Penicil_amidase"/>
    <property type="match status" value="1"/>
</dbReference>
<dbReference type="Gene3D" id="1.10.1400.10">
    <property type="match status" value="1"/>
</dbReference>
<feature type="transmembrane region" description="Helical" evidence="8">
    <location>
        <begin position="7"/>
        <end position="29"/>
    </location>
</feature>
<dbReference type="InterPro" id="IPR002692">
    <property type="entry name" value="S45"/>
</dbReference>
<evidence type="ECO:0000256" key="7">
    <source>
        <dbReference type="SAM" id="MobiDB-lite"/>
    </source>
</evidence>
<keyword evidence="6" id="KW-0106">Calcium</keyword>
<gene>
    <name evidence="9" type="ORF">J2T57_003294</name>
</gene>
<keyword evidence="8" id="KW-1133">Transmembrane helix</keyword>
<dbReference type="PANTHER" id="PTHR34218">
    <property type="entry name" value="PEPTIDASE S45 PENICILLIN AMIDASE"/>
    <property type="match status" value="1"/>
</dbReference>
<protein>
    <submittedName>
        <fullName evidence="9">Penicillin amidase</fullName>
        <ecNumber evidence="9">3.5.1.11</ecNumber>
    </submittedName>
</protein>
<dbReference type="InterPro" id="IPR029055">
    <property type="entry name" value="Ntn_hydrolases_N"/>
</dbReference>
<dbReference type="GO" id="GO:0046872">
    <property type="term" value="F:metal ion binding"/>
    <property type="evidence" value="ECO:0007669"/>
    <property type="project" value="UniProtKB-KW"/>
</dbReference>
<dbReference type="InterPro" id="IPR043147">
    <property type="entry name" value="Penicillin_amidase_A-knob"/>
</dbReference>
<feature type="region of interest" description="Disordered" evidence="7">
    <location>
        <begin position="221"/>
        <end position="247"/>
    </location>
</feature>
<keyword evidence="8" id="KW-0812">Transmembrane</keyword>
<dbReference type="Gene3D" id="3.60.20.10">
    <property type="entry name" value="Glutamine Phosphoribosylpyrophosphate, subunit 1, domain 1"/>
    <property type="match status" value="1"/>
</dbReference>
<keyword evidence="6" id="KW-0479">Metal-binding</keyword>
<dbReference type="PANTHER" id="PTHR34218:SF3">
    <property type="entry name" value="ACYL-HOMOSERINE LACTONE ACYLASE PVDQ"/>
    <property type="match status" value="1"/>
</dbReference>
<feature type="active site" description="Nucleophile" evidence="5">
    <location>
        <position position="247"/>
    </location>
</feature>
<keyword evidence="3 9" id="KW-0378">Hydrolase</keyword>
<evidence type="ECO:0000313" key="10">
    <source>
        <dbReference type="Proteomes" id="UP001205843"/>
    </source>
</evidence>
<dbReference type="InterPro" id="IPR043146">
    <property type="entry name" value="Penicillin_amidase_N_B-knob"/>
</dbReference>
<feature type="compositionally biased region" description="Low complexity" evidence="7">
    <location>
        <begin position="221"/>
        <end position="231"/>
    </location>
</feature>
<name>A0AAE3G591_9GAMM</name>
<comment type="cofactor">
    <cofactor evidence="6">
        <name>Ca(2+)</name>
        <dbReference type="ChEBI" id="CHEBI:29108"/>
    </cofactor>
    <text evidence="6">Binds 1 Ca(2+) ion per dimer.</text>
</comment>
<evidence type="ECO:0000256" key="6">
    <source>
        <dbReference type="PIRSR" id="PIRSR001227-2"/>
    </source>
</evidence>
<keyword evidence="8" id="KW-0472">Membrane</keyword>
<dbReference type="PIRSF" id="PIRSF001227">
    <property type="entry name" value="Pen_acylase"/>
    <property type="match status" value="1"/>
</dbReference>
<dbReference type="InterPro" id="IPR014395">
    <property type="entry name" value="Pen/GL7ACA/AHL_acylase"/>
</dbReference>
<feature type="binding site" evidence="6">
    <location>
        <position position="323"/>
    </location>
    <ligand>
        <name>Ca(2+)</name>
        <dbReference type="ChEBI" id="CHEBI:29108"/>
    </ligand>
</feature>
<dbReference type="RefSeq" id="WP_253480999.1">
    <property type="nucleotide sequence ID" value="NZ_JALJXV010000008.1"/>
</dbReference>
<dbReference type="Gene3D" id="2.30.120.10">
    <property type="match status" value="1"/>
</dbReference>
<evidence type="ECO:0000256" key="2">
    <source>
        <dbReference type="ARBA" id="ARBA00022729"/>
    </source>
</evidence>
<evidence type="ECO:0000256" key="8">
    <source>
        <dbReference type="SAM" id="Phobius"/>
    </source>
</evidence>
<dbReference type="AlphaFoldDB" id="A0AAE3G591"/>
<dbReference type="Gene3D" id="1.10.439.10">
    <property type="entry name" value="Penicillin Amidohydrolase, domain 1"/>
    <property type="match status" value="1"/>
</dbReference>
<dbReference type="GO" id="GO:0017000">
    <property type="term" value="P:antibiotic biosynthetic process"/>
    <property type="evidence" value="ECO:0007669"/>
    <property type="project" value="InterPro"/>
</dbReference>
<dbReference type="GO" id="GO:0008953">
    <property type="term" value="F:penicillin amidase activity"/>
    <property type="evidence" value="ECO:0007669"/>
    <property type="project" value="UniProtKB-EC"/>
</dbReference>
<keyword evidence="10" id="KW-1185">Reference proteome</keyword>
<sequence length="803" mass="88812">MIRPRSVAIVTGLICLACLGGWIWLYSLIQFQESGELPVPGLTEAVEVLRDGRGIPYLFAANTRDVYIAQGFITAQHRLFQLEVYRRLLEGRLAEVLGETALGSDRRQRILNPAGHARAHWQRLEPADRIALQAYVDGVNAYVEHYGHEHHLEFRLLGMEAEPWEPEDLLAIAHFVASTQSQSFTSAAVMQRIVDRIGISNARILFPHLGALEPEPVSTHAGASIDAAGDGDSSELGTQPSGPGFGSNAWALAPSRATGGAAVLGNDPHLDARTLPGIWHPIGLYTPERRAIGAAVPGLPGLLVGRNESVAFGVTNAYGDTQDLYLEVLDPDDPTRYLDGERSLRLVIREERIRVADAAAPDGYRDEILRVRETRRGPIVSDLPAMAATGHLMSLRWTAAEPEATGSRLGFDRLWQADSVSQLLEAARDIGLLTLHVVYAADTGEIGSQATGRIPVRARGDSSLPRRVDGADDWVGWIPPQWMPGERDPAVGWVAAANHDTRPAYFPFQYSEFFAPGYRYRRLVELLDRDVPLSPAEQWRIMLDRRNLQAERLTPGFVAAADRLLATGRGGETLGRARGLLAAWDFEDRADRPESLIYQHAYRELSRRIMVDVLGEGLTRAYLSHTYLWKERLDDILSAGDRTPWRGPDAPSPDAVFESALMAALDTLAAEHGNDVDRWRWGDAHRIRFTSPIRPEGWGRDFLGGGEHPYDGSGETLLRAAHGWHGSFDVQLHDSLRFRADMGDNEAVQASLAGGVVGRQFHRHFRDGLSAWLSGEAETWWFSEEQVRANARRSARLVPVESP</sequence>
<accession>A0AAE3G591</accession>
<reference evidence="9" key="1">
    <citation type="submission" date="2022-03" db="EMBL/GenBank/DDBJ databases">
        <title>Genomic Encyclopedia of Type Strains, Phase III (KMG-III): the genomes of soil and plant-associated and newly described type strains.</title>
        <authorList>
            <person name="Whitman W."/>
        </authorList>
    </citation>
    <scope>NUCLEOTIDE SEQUENCE</scope>
    <source>
        <strain evidence="9">ANL 6-2</strain>
    </source>
</reference>
<proteinExistence type="inferred from homology"/>
<keyword evidence="4" id="KW-0865">Zymogen</keyword>
<evidence type="ECO:0000256" key="3">
    <source>
        <dbReference type="ARBA" id="ARBA00022801"/>
    </source>
</evidence>
<evidence type="ECO:0000256" key="4">
    <source>
        <dbReference type="ARBA" id="ARBA00023145"/>
    </source>
</evidence>
<dbReference type="EMBL" id="JALJXV010000008">
    <property type="protein sequence ID" value="MCP1676135.1"/>
    <property type="molecule type" value="Genomic_DNA"/>
</dbReference>
<evidence type="ECO:0000313" key="9">
    <source>
        <dbReference type="EMBL" id="MCP1676135.1"/>
    </source>
</evidence>
<dbReference type="InterPro" id="IPR023343">
    <property type="entry name" value="Penicillin_amidase_dom1"/>
</dbReference>
<keyword evidence="2" id="KW-0732">Signal</keyword>
<dbReference type="CDD" id="cd03747">
    <property type="entry name" value="Ntn_PGA_like"/>
    <property type="match status" value="1"/>
</dbReference>